<dbReference type="PROSITE" id="PS00107">
    <property type="entry name" value="PROTEIN_KINASE_ATP"/>
    <property type="match status" value="1"/>
</dbReference>
<dbReference type="SMART" id="SM00220">
    <property type="entry name" value="S_TKc"/>
    <property type="match status" value="1"/>
</dbReference>
<evidence type="ECO:0000259" key="2">
    <source>
        <dbReference type="PROSITE" id="PS50011"/>
    </source>
</evidence>
<proteinExistence type="predicted"/>
<dbReference type="PROSITE" id="PS50011">
    <property type="entry name" value="PROTEIN_KINASE_DOM"/>
    <property type="match status" value="1"/>
</dbReference>
<name>A0A1X6N1B7_9APHY</name>
<feature type="binding site" evidence="1">
    <location>
        <position position="41"/>
    </location>
    <ligand>
        <name>ATP</name>
        <dbReference type="ChEBI" id="CHEBI:30616"/>
    </ligand>
</feature>
<dbReference type="InterPro" id="IPR050235">
    <property type="entry name" value="CK1_Ser-Thr_kinase"/>
</dbReference>
<feature type="domain" description="Protein kinase" evidence="2">
    <location>
        <begin position="12"/>
        <end position="279"/>
    </location>
</feature>
<dbReference type="RefSeq" id="XP_024339056.1">
    <property type="nucleotide sequence ID" value="XM_024480845.1"/>
</dbReference>
<dbReference type="EMBL" id="KZ110597">
    <property type="protein sequence ID" value="OSX62262.1"/>
    <property type="molecule type" value="Genomic_DNA"/>
</dbReference>
<dbReference type="SUPFAM" id="SSF56112">
    <property type="entry name" value="Protein kinase-like (PK-like)"/>
    <property type="match status" value="1"/>
</dbReference>
<sequence length="327" mass="37952">MPFHPFRICNFYQVSSILGHGGFGTVYRGLHLLTSEWVAIKVEMPPEKEEQPAMLPYEAAIYKLLRGKQGIPCIRWSGMYGGAHVLAMDMLGSNLDQLRRVCRSQFTLRTVLILAEQMLDRVEFAHSKGIVLRDVKPDNFAMGHGHLANIVHLYDFGLSKLYRDPETGAHMAYREDRQRLGTIRYASLNMHLGRELSRRDDMESLGYSLIYLLNGRLPWQGIYAPDVDWKIRRIREMKAGKALEDLLSSAPPEFGQYFEHCRGLRFEQKPDYAYLKTLFRKRMQSEGWQYDSKLDWLDPSVLPKGSLLPDEYKAEHCFVEDDKWDVQ</sequence>
<dbReference type="GO" id="GO:0004672">
    <property type="term" value="F:protein kinase activity"/>
    <property type="evidence" value="ECO:0007669"/>
    <property type="project" value="InterPro"/>
</dbReference>
<keyword evidence="4" id="KW-1185">Reference proteome</keyword>
<reference evidence="3 4" key="1">
    <citation type="submission" date="2017-04" db="EMBL/GenBank/DDBJ databases">
        <title>Genome Sequence of the Model Brown-Rot Fungus Postia placenta SB12.</title>
        <authorList>
            <consortium name="DOE Joint Genome Institute"/>
            <person name="Gaskell J."/>
            <person name="Kersten P."/>
            <person name="Larrondo L.F."/>
            <person name="Canessa P."/>
            <person name="Martinez D."/>
            <person name="Hibbett D."/>
            <person name="Schmoll M."/>
            <person name="Kubicek C.P."/>
            <person name="Martinez A.T."/>
            <person name="Yadav J."/>
            <person name="Master E."/>
            <person name="Magnuson J.K."/>
            <person name="James T."/>
            <person name="Yaver D."/>
            <person name="Berka R."/>
            <person name="Labutti K."/>
            <person name="Lipzen A."/>
            <person name="Aerts A."/>
            <person name="Barry K."/>
            <person name="Henrissat B."/>
            <person name="Blanchette R."/>
            <person name="Grigoriev I."/>
            <person name="Cullen D."/>
        </authorList>
    </citation>
    <scope>NUCLEOTIDE SEQUENCE [LARGE SCALE GENOMIC DNA]</scope>
    <source>
        <strain evidence="3 4">MAD-698-R-SB12</strain>
    </source>
</reference>
<dbReference type="AlphaFoldDB" id="A0A1X6N1B7"/>
<evidence type="ECO:0000313" key="4">
    <source>
        <dbReference type="Proteomes" id="UP000194127"/>
    </source>
</evidence>
<evidence type="ECO:0000313" key="3">
    <source>
        <dbReference type="EMBL" id="OSX62262.1"/>
    </source>
</evidence>
<dbReference type="STRING" id="670580.A0A1X6N1B7"/>
<dbReference type="InterPro" id="IPR017441">
    <property type="entry name" value="Protein_kinase_ATP_BS"/>
</dbReference>
<dbReference type="Proteomes" id="UP000194127">
    <property type="component" value="Unassembled WGS sequence"/>
</dbReference>
<dbReference type="PANTHER" id="PTHR11909">
    <property type="entry name" value="CASEIN KINASE-RELATED"/>
    <property type="match status" value="1"/>
</dbReference>
<dbReference type="Pfam" id="PF00069">
    <property type="entry name" value="Pkinase"/>
    <property type="match status" value="1"/>
</dbReference>
<dbReference type="InterPro" id="IPR000719">
    <property type="entry name" value="Prot_kinase_dom"/>
</dbReference>
<dbReference type="GeneID" id="36325795"/>
<dbReference type="CDD" id="cd14016">
    <property type="entry name" value="STKc_CK1"/>
    <property type="match status" value="1"/>
</dbReference>
<dbReference type="GO" id="GO:0005524">
    <property type="term" value="F:ATP binding"/>
    <property type="evidence" value="ECO:0007669"/>
    <property type="project" value="UniProtKB-UniRule"/>
</dbReference>
<dbReference type="OrthoDB" id="3258886at2759"/>
<protein>
    <recommendedName>
        <fullName evidence="2">Protein kinase domain-containing protein</fullName>
    </recommendedName>
</protein>
<evidence type="ECO:0000256" key="1">
    <source>
        <dbReference type="PROSITE-ProRule" id="PRU10141"/>
    </source>
</evidence>
<organism evidence="3 4">
    <name type="scientific">Postia placenta MAD-698-R-SB12</name>
    <dbReference type="NCBI Taxonomy" id="670580"/>
    <lineage>
        <taxon>Eukaryota</taxon>
        <taxon>Fungi</taxon>
        <taxon>Dikarya</taxon>
        <taxon>Basidiomycota</taxon>
        <taxon>Agaricomycotina</taxon>
        <taxon>Agaricomycetes</taxon>
        <taxon>Polyporales</taxon>
        <taxon>Adustoporiaceae</taxon>
        <taxon>Rhodonia</taxon>
    </lineage>
</organism>
<gene>
    <name evidence="3" type="ORF">POSPLADRAFT_1056845</name>
</gene>
<dbReference type="Gene3D" id="1.10.510.10">
    <property type="entry name" value="Transferase(Phosphotransferase) domain 1"/>
    <property type="match status" value="1"/>
</dbReference>
<keyword evidence="1" id="KW-0547">Nucleotide-binding</keyword>
<dbReference type="InterPro" id="IPR011009">
    <property type="entry name" value="Kinase-like_dom_sf"/>
</dbReference>
<accession>A0A1X6N1B7</accession>
<keyword evidence="1" id="KW-0067">ATP-binding</keyword>